<dbReference type="Proteomes" id="UP001597521">
    <property type="component" value="Unassembled WGS sequence"/>
</dbReference>
<feature type="transmembrane region" description="Helical" evidence="1">
    <location>
        <begin position="87"/>
        <end position="109"/>
    </location>
</feature>
<evidence type="ECO:0000313" key="3">
    <source>
        <dbReference type="Proteomes" id="UP001597521"/>
    </source>
</evidence>
<accession>A0ABW5QM23</accession>
<keyword evidence="1" id="KW-0812">Transmembrane</keyword>
<evidence type="ECO:0008006" key="4">
    <source>
        <dbReference type="Google" id="ProtNLM"/>
    </source>
</evidence>
<dbReference type="EMBL" id="JBHUNP010000001">
    <property type="protein sequence ID" value="MFD2648742.1"/>
    <property type="molecule type" value="Genomic_DNA"/>
</dbReference>
<keyword evidence="1" id="KW-0472">Membrane</keyword>
<evidence type="ECO:0000313" key="2">
    <source>
        <dbReference type="EMBL" id="MFD2648742.1"/>
    </source>
</evidence>
<feature type="transmembrane region" description="Helical" evidence="1">
    <location>
        <begin position="55"/>
        <end position="75"/>
    </location>
</feature>
<name>A0ABW5QM23_9HYPH</name>
<keyword evidence="1" id="KW-1133">Transmembrane helix</keyword>
<gene>
    <name evidence="2" type="ORF">ACFSX5_13155</name>
</gene>
<keyword evidence="3" id="KW-1185">Reference proteome</keyword>
<reference evidence="3" key="1">
    <citation type="journal article" date="2019" name="Int. J. Syst. Evol. Microbiol.">
        <title>The Global Catalogue of Microorganisms (GCM) 10K type strain sequencing project: providing services to taxonomists for standard genome sequencing and annotation.</title>
        <authorList>
            <consortium name="The Broad Institute Genomics Platform"/>
            <consortium name="The Broad Institute Genome Sequencing Center for Infectious Disease"/>
            <person name="Wu L."/>
            <person name="Ma J."/>
        </authorList>
    </citation>
    <scope>NUCLEOTIDE SEQUENCE [LARGE SCALE GENOMIC DNA]</scope>
    <source>
        <strain evidence="3">CCM 7427</strain>
    </source>
</reference>
<organism evidence="2 3">
    <name type="scientific">Devosia albogilva</name>
    <dbReference type="NCBI Taxonomy" id="429726"/>
    <lineage>
        <taxon>Bacteria</taxon>
        <taxon>Pseudomonadati</taxon>
        <taxon>Pseudomonadota</taxon>
        <taxon>Alphaproteobacteria</taxon>
        <taxon>Hyphomicrobiales</taxon>
        <taxon>Devosiaceae</taxon>
        <taxon>Devosia</taxon>
    </lineage>
</organism>
<dbReference type="RefSeq" id="WP_386834025.1">
    <property type="nucleotide sequence ID" value="NZ_JBHUNP010000001.1"/>
</dbReference>
<evidence type="ECO:0000256" key="1">
    <source>
        <dbReference type="SAM" id="Phobius"/>
    </source>
</evidence>
<sequence>MSRALIIALVSAAVLMVGGIALMGLPGAVYGTLADPVVTALRGLPEPVLTGDRAWPMAILLTLAVPPVIPLTVFVQRRLRPGMAWWGVLLLILATMYLSTVAIMFAFSFGL</sequence>
<protein>
    <recommendedName>
        <fullName evidence="4">DUF1634 domain-containing protein</fullName>
    </recommendedName>
</protein>
<proteinExistence type="predicted"/>
<comment type="caution">
    <text evidence="2">The sequence shown here is derived from an EMBL/GenBank/DDBJ whole genome shotgun (WGS) entry which is preliminary data.</text>
</comment>